<sequence>MELDFVLKLMKLVDCNSIGWDQKKSYTGEDDDEDSDEGCFAAIGYRKMTKEEHEDYNNQINENMGFDVVVPTDVVGGVVYLSHSGGALRWMSLFRTISNIAQNWLLSPTTRIIKQHLRLASSSRQHMETCCSVNYITFEAMDGSGIHETFQAIVHEEAPLSGYKVCFCRIKPKS</sequence>
<dbReference type="AlphaFoldDB" id="A0AAV6IR17"/>
<dbReference type="EMBL" id="JACTNZ010000010">
    <property type="protein sequence ID" value="KAG5529529.1"/>
    <property type="molecule type" value="Genomic_DNA"/>
</dbReference>
<comment type="caution">
    <text evidence="1">The sequence shown here is derived from an EMBL/GenBank/DDBJ whole genome shotgun (WGS) entry which is preliminary data.</text>
</comment>
<evidence type="ECO:0000313" key="1">
    <source>
        <dbReference type="EMBL" id="KAG5529529.1"/>
    </source>
</evidence>
<proteinExistence type="predicted"/>
<dbReference type="Proteomes" id="UP000823749">
    <property type="component" value="Chromosome 10"/>
</dbReference>
<protein>
    <submittedName>
        <fullName evidence="1">Uncharacterized protein</fullName>
    </submittedName>
</protein>
<gene>
    <name evidence="1" type="ORF">RHGRI_030058</name>
</gene>
<keyword evidence="2" id="KW-1185">Reference proteome</keyword>
<name>A0AAV6IR17_9ERIC</name>
<evidence type="ECO:0000313" key="2">
    <source>
        <dbReference type="Proteomes" id="UP000823749"/>
    </source>
</evidence>
<organism evidence="1 2">
    <name type="scientific">Rhododendron griersonianum</name>
    <dbReference type="NCBI Taxonomy" id="479676"/>
    <lineage>
        <taxon>Eukaryota</taxon>
        <taxon>Viridiplantae</taxon>
        <taxon>Streptophyta</taxon>
        <taxon>Embryophyta</taxon>
        <taxon>Tracheophyta</taxon>
        <taxon>Spermatophyta</taxon>
        <taxon>Magnoliopsida</taxon>
        <taxon>eudicotyledons</taxon>
        <taxon>Gunneridae</taxon>
        <taxon>Pentapetalae</taxon>
        <taxon>asterids</taxon>
        <taxon>Ericales</taxon>
        <taxon>Ericaceae</taxon>
        <taxon>Ericoideae</taxon>
        <taxon>Rhodoreae</taxon>
        <taxon>Rhododendron</taxon>
    </lineage>
</organism>
<reference evidence="1" key="1">
    <citation type="submission" date="2020-08" db="EMBL/GenBank/DDBJ databases">
        <title>Plant Genome Project.</title>
        <authorList>
            <person name="Zhang R.-G."/>
        </authorList>
    </citation>
    <scope>NUCLEOTIDE SEQUENCE</scope>
    <source>
        <strain evidence="1">WSP0</strain>
        <tissue evidence="1">Leaf</tissue>
    </source>
</reference>
<accession>A0AAV6IR17</accession>